<dbReference type="GO" id="GO:0003677">
    <property type="term" value="F:DNA binding"/>
    <property type="evidence" value="ECO:0007669"/>
    <property type="project" value="UniProtKB-KW"/>
</dbReference>
<dbReference type="Gene3D" id="3.40.190.290">
    <property type="match status" value="1"/>
</dbReference>
<dbReference type="InterPro" id="IPR036388">
    <property type="entry name" value="WH-like_DNA-bd_sf"/>
</dbReference>
<dbReference type="PANTHER" id="PTHR30419">
    <property type="entry name" value="HTH-TYPE TRANSCRIPTIONAL REGULATOR YBHD"/>
    <property type="match status" value="1"/>
</dbReference>
<dbReference type="GO" id="GO:0005829">
    <property type="term" value="C:cytosol"/>
    <property type="evidence" value="ECO:0007669"/>
    <property type="project" value="TreeGrafter"/>
</dbReference>
<proteinExistence type="inferred from homology"/>
<keyword evidence="4" id="KW-0804">Transcription</keyword>
<evidence type="ECO:0000256" key="4">
    <source>
        <dbReference type="ARBA" id="ARBA00023163"/>
    </source>
</evidence>
<accession>A0A3D9YU50</accession>
<dbReference type="PANTHER" id="PTHR30419:SF31">
    <property type="entry name" value="BLR3139 PROTEIN"/>
    <property type="match status" value="1"/>
</dbReference>
<dbReference type="AlphaFoldDB" id="A0A3D9YU50"/>
<evidence type="ECO:0000256" key="2">
    <source>
        <dbReference type="ARBA" id="ARBA00023015"/>
    </source>
</evidence>
<dbReference type="PROSITE" id="PS50931">
    <property type="entry name" value="HTH_LYSR"/>
    <property type="match status" value="1"/>
</dbReference>
<dbReference type="FunFam" id="1.10.10.10:FF:000001">
    <property type="entry name" value="LysR family transcriptional regulator"/>
    <property type="match status" value="1"/>
</dbReference>
<dbReference type="GO" id="GO:0003700">
    <property type="term" value="F:DNA-binding transcription factor activity"/>
    <property type="evidence" value="ECO:0007669"/>
    <property type="project" value="InterPro"/>
</dbReference>
<dbReference type="SUPFAM" id="SSF46785">
    <property type="entry name" value="Winged helix' DNA-binding domain"/>
    <property type="match status" value="1"/>
</dbReference>
<protein>
    <submittedName>
        <fullName evidence="6">DNA-binding transcriptional LysR family regulator</fullName>
    </submittedName>
</protein>
<comment type="similarity">
    <text evidence="1">Belongs to the LysR transcriptional regulatory family.</text>
</comment>
<evidence type="ECO:0000313" key="7">
    <source>
        <dbReference type="Proteomes" id="UP000256900"/>
    </source>
</evidence>
<name>A0A3D9YU50_9HYPH</name>
<keyword evidence="7" id="KW-1185">Reference proteome</keyword>
<dbReference type="EMBL" id="QUMO01000003">
    <property type="protein sequence ID" value="REF86035.1"/>
    <property type="molecule type" value="Genomic_DNA"/>
</dbReference>
<reference evidence="6 7" key="1">
    <citation type="submission" date="2018-08" db="EMBL/GenBank/DDBJ databases">
        <title>Genomic Encyclopedia of Type Strains, Phase IV (KMG-IV): sequencing the most valuable type-strain genomes for metagenomic binning, comparative biology and taxonomic classification.</title>
        <authorList>
            <person name="Goeker M."/>
        </authorList>
    </citation>
    <scope>NUCLEOTIDE SEQUENCE [LARGE SCALE GENOMIC DNA]</scope>
    <source>
        <strain evidence="6 7">BW863</strain>
    </source>
</reference>
<dbReference type="CDD" id="cd05466">
    <property type="entry name" value="PBP2_LTTR_substrate"/>
    <property type="match status" value="1"/>
</dbReference>
<evidence type="ECO:0000256" key="3">
    <source>
        <dbReference type="ARBA" id="ARBA00023125"/>
    </source>
</evidence>
<dbReference type="InterPro" id="IPR050950">
    <property type="entry name" value="HTH-type_LysR_regulators"/>
</dbReference>
<evidence type="ECO:0000256" key="1">
    <source>
        <dbReference type="ARBA" id="ARBA00009437"/>
    </source>
</evidence>
<dbReference type="PRINTS" id="PR00039">
    <property type="entry name" value="HTHLYSR"/>
</dbReference>
<organism evidence="6 7">
    <name type="scientific">Methylovirgula ligni</name>
    <dbReference type="NCBI Taxonomy" id="569860"/>
    <lineage>
        <taxon>Bacteria</taxon>
        <taxon>Pseudomonadati</taxon>
        <taxon>Pseudomonadota</taxon>
        <taxon>Alphaproteobacteria</taxon>
        <taxon>Hyphomicrobiales</taxon>
        <taxon>Beijerinckiaceae</taxon>
        <taxon>Methylovirgula</taxon>
    </lineage>
</organism>
<comment type="caution">
    <text evidence="6">The sequence shown here is derived from an EMBL/GenBank/DDBJ whole genome shotgun (WGS) entry which is preliminary data.</text>
</comment>
<gene>
    <name evidence="6" type="ORF">DES32_2078</name>
</gene>
<dbReference type="Gene3D" id="1.10.10.10">
    <property type="entry name" value="Winged helix-like DNA-binding domain superfamily/Winged helix DNA-binding domain"/>
    <property type="match status" value="1"/>
</dbReference>
<dbReference type="InterPro" id="IPR000847">
    <property type="entry name" value="LysR_HTH_N"/>
</dbReference>
<dbReference type="Proteomes" id="UP000256900">
    <property type="component" value="Unassembled WGS sequence"/>
</dbReference>
<dbReference type="SUPFAM" id="SSF53850">
    <property type="entry name" value="Periplasmic binding protein-like II"/>
    <property type="match status" value="1"/>
</dbReference>
<keyword evidence="2" id="KW-0805">Transcription regulation</keyword>
<dbReference type="InterPro" id="IPR036390">
    <property type="entry name" value="WH_DNA-bd_sf"/>
</dbReference>
<sequence length="304" mass="33300">MFWLSRALIDKLEFFIAVAREQSFSRAAEACGVTQPTLSAGIKQLEETLGVLLVNRSSRFHGLTSEGERVLEWAKRIVGDSRAMRQEVRALKSGLTGLMRIAVIPTALSMVAALTTPFRAKHPGVRFSVTSANSHEILQGISNLEIDAGITYLDNEPLGTVRSLPLYIEQYRLLTSAGSPFADNKSVTWAEVGRIPLCLLTPDMQNRRIVDQLLASTGGARPEPTLESNSVIALYAHVKTGQWASIMAEKLVETLSIAEPIRSIPIIEPQAVHQIGLVVPRREPMTPLTATLFAEAKKLIAPRL</sequence>
<dbReference type="Pfam" id="PF00126">
    <property type="entry name" value="HTH_1"/>
    <property type="match status" value="1"/>
</dbReference>
<keyword evidence="3 6" id="KW-0238">DNA-binding</keyword>
<evidence type="ECO:0000259" key="5">
    <source>
        <dbReference type="PROSITE" id="PS50931"/>
    </source>
</evidence>
<evidence type="ECO:0000313" key="6">
    <source>
        <dbReference type="EMBL" id="REF86035.1"/>
    </source>
</evidence>
<dbReference type="InterPro" id="IPR005119">
    <property type="entry name" value="LysR_subst-bd"/>
</dbReference>
<dbReference type="Pfam" id="PF03466">
    <property type="entry name" value="LysR_substrate"/>
    <property type="match status" value="1"/>
</dbReference>
<feature type="domain" description="HTH lysR-type" evidence="5">
    <location>
        <begin position="9"/>
        <end position="64"/>
    </location>
</feature>